<dbReference type="GO" id="GO:0001046">
    <property type="term" value="F:core promoter sequence-specific DNA binding"/>
    <property type="evidence" value="ECO:0007669"/>
    <property type="project" value="TreeGrafter"/>
</dbReference>
<dbReference type="EMBL" id="WHLY01000002">
    <property type="protein sequence ID" value="MPR34992.1"/>
    <property type="molecule type" value="Genomic_DNA"/>
</dbReference>
<protein>
    <submittedName>
        <fullName evidence="1">DNA-binding protein</fullName>
    </submittedName>
</protein>
<comment type="caution">
    <text evidence="1">The sequence shown here is derived from an EMBL/GenBank/DDBJ whole genome shotgun (WGS) entry which is preliminary data.</text>
</comment>
<dbReference type="PANTHER" id="PTHR40455:SF1">
    <property type="entry name" value="ANTITOXIN HIGA"/>
    <property type="match status" value="1"/>
</dbReference>
<dbReference type="GO" id="GO:0006355">
    <property type="term" value="P:regulation of DNA-templated transcription"/>
    <property type="evidence" value="ECO:0007669"/>
    <property type="project" value="InterPro"/>
</dbReference>
<dbReference type="Proteomes" id="UP000479293">
    <property type="component" value="Unassembled WGS sequence"/>
</dbReference>
<proteinExistence type="predicted"/>
<reference evidence="1 2" key="1">
    <citation type="submission" date="2019-10" db="EMBL/GenBank/DDBJ databases">
        <title>Draft Genome Sequence of Cytophagaceae sp. SJW1-29.</title>
        <authorList>
            <person name="Choi A."/>
        </authorList>
    </citation>
    <scope>NUCLEOTIDE SEQUENCE [LARGE SCALE GENOMIC DNA]</scope>
    <source>
        <strain evidence="1 2">SJW1-29</strain>
    </source>
</reference>
<keyword evidence="2" id="KW-1185">Reference proteome</keyword>
<keyword evidence="1" id="KW-0238">DNA-binding</keyword>
<organism evidence="1 2">
    <name type="scientific">Salmonirosea aquatica</name>
    <dbReference type="NCBI Taxonomy" id="2654236"/>
    <lineage>
        <taxon>Bacteria</taxon>
        <taxon>Pseudomonadati</taxon>
        <taxon>Bacteroidota</taxon>
        <taxon>Cytophagia</taxon>
        <taxon>Cytophagales</taxon>
        <taxon>Spirosomataceae</taxon>
        <taxon>Salmonirosea</taxon>
    </lineage>
</organism>
<dbReference type="InterPro" id="IPR039060">
    <property type="entry name" value="Antitox_HigA"/>
</dbReference>
<sequence>MDNLHNEKHYKMALSRVWELMENSNKTYTEEQEMDMLVTLVEAYEEVHIPMQPSDPIAFLKYKMEQDDLKQLDLIPFIGDKTKVSKVLNYKQELTVAMIRNLSKGLHIPINFLIPA</sequence>
<dbReference type="AlphaFoldDB" id="A0A7C9FSD2"/>
<dbReference type="PANTHER" id="PTHR40455">
    <property type="entry name" value="ANTITOXIN HIGA"/>
    <property type="match status" value="1"/>
</dbReference>
<evidence type="ECO:0000313" key="1">
    <source>
        <dbReference type="EMBL" id="MPR34992.1"/>
    </source>
</evidence>
<accession>A0A7C9FSD2</accession>
<gene>
    <name evidence="1" type="ORF">GBK04_16930</name>
</gene>
<dbReference type="RefSeq" id="WP_152761675.1">
    <property type="nucleotide sequence ID" value="NZ_WHLY01000002.1"/>
</dbReference>
<name>A0A7C9FSD2_9BACT</name>
<evidence type="ECO:0000313" key="2">
    <source>
        <dbReference type="Proteomes" id="UP000479293"/>
    </source>
</evidence>